<evidence type="ECO:0000259" key="11">
    <source>
        <dbReference type="SMART" id="SM01060"/>
    </source>
</evidence>
<gene>
    <name evidence="12" type="ORF">D1632_17030</name>
</gene>
<dbReference type="SMART" id="SM01060">
    <property type="entry name" value="Catalase"/>
    <property type="match status" value="1"/>
</dbReference>
<dbReference type="PANTHER" id="PTHR11465:SF9">
    <property type="entry name" value="CATALASE"/>
    <property type="match status" value="1"/>
</dbReference>
<evidence type="ECO:0000313" key="12">
    <source>
        <dbReference type="EMBL" id="RMZ58004.1"/>
    </source>
</evidence>
<evidence type="ECO:0000256" key="7">
    <source>
        <dbReference type="PIRNR" id="PIRNR000296"/>
    </source>
</evidence>
<keyword evidence="3 7" id="KW-0349">Heme</keyword>
<dbReference type="SUPFAM" id="SSF56634">
    <property type="entry name" value="Heme-dependent catalase-like"/>
    <property type="match status" value="1"/>
</dbReference>
<dbReference type="PIRSF" id="PIRSF000296">
    <property type="entry name" value="SrpA"/>
    <property type="match status" value="1"/>
</dbReference>
<name>A0A3M7L7E3_9FLAO</name>
<feature type="active site" evidence="8">
    <location>
        <position position="69"/>
    </location>
</feature>
<keyword evidence="10" id="KW-0812">Transmembrane</keyword>
<dbReference type="InterPro" id="IPR018028">
    <property type="entry name" value="Catalase"/>
</dbReference>
<sequence length="363" mass="40590">MKENDKRQPFTLKRNWPALIGIAAIPIILITLFAWSSGWINIGRITSKQIYNDFNNVISPFPSGYRRAHGKGICFTGVFRSNPEAAQLSKARVFTQKDIPVIGRFSVGAGNPHVADGTARVTSMAFLIKTDDGQEWRSAMNSVPYFHVATAEGFYAGLQANHPDPKTGKPDPKKLDEFHSKYPESVKFEKWAATAPWPDSYSGASFNSVNSFRFISESRKETYVRWVMRPRTPMHEMTEKQRKEADPNFLDEDLIERLKSGPVYWDMVATIAEPGDAVNDPSQPWPSNRKQMVIGTIEVTSASKQSTGECRDINYDPTIVPAGIEISNDPILRARSGAYSHSFNARLREIGTGKASKEIDGKK</sequence>
<dbReference type="GO" id="GO:0042542">
    <property type="term" value="P:response to hydrogen peroxide"/>
    <property type="evidence" value="ECO:0007669"/>
    <property type="project" value="TreeGrafter"/>
</dbReference>
<dbReference type="Proteomes" id="UP000267524">
    <property type="component" value="Unassembled WGS sequence"/>
</dbReference>
<evidence type="ECO:0000256" key="4">
    <source>
        <dbReference type="ARBA" id="ARBA00022723"/>
    </source>
</evidence>
<dbReference type="RefSeq" id="WP_122548449.1">
    <property type="nucleotide sequence ID" value="NZ_QWIV01000015.1"/>
</dbReference>
<evidence type="ECO:0000256" key="8">
    <source>
        <dbReference type="PIRSR" id="PIRSR000296-1"/>
    </source>
</evidence>
<evidence type="ECO:0000256" key="5">
    <source>
        <dbReference type="ARBA" id="ARBA00023002"/>
    </source>
</evidence>
<dbReference type="GO" id="GO:0046872">
    <property type="term" value="F:metal ion binding"/>
    <property type="evidence" value="ECO:0007669"/>
    <property type="project" value="UniProtKB-KW"/>
</dbReference>
<feature type="binding site" description="axial binding residue" evidence="9">
    <location>
        <position position="339"/>
    </location>
    <ligand>
        <name>heme</name>
        <dbReference type="ChEBI" id="CHEBI:30413"/>
    </ligand>
    <ligandPart>
        <name>Fe</name>
        <dbReference type="ChEBI" id="CHEBI:18248"/>
    </ligandPart>
</feature>
<accession>A0A3M7L7E3</accession>
<organism evidence="12 13">
    <name type="scientific">Chryseobacterium nematophagum</name>
    <dbReference type="NCBI Taxonomy" id="2305228"/>
    <lineage>
        <taxon>Bacteria</taxon>
        <taxon>Pseudomonadati</taxon>
        <taxon>Bacteroidota</taxon>
        <taxon>Flavobacteriia</taxon>
        <taxon>Flavobacteriales</taxon>
        <taxon>Weeksellaceae</taxon>
        <taxon>Chryseobacterium group</taxon>
        <taxon>Chryseobacterium</taxon>
    </lineage>
</organism>
<dbReference type="CDD" id="cd08153">
    <property type="entry name" value="srpA_like"/>
    <property type="match status" value="1"/>
</dbReference>
<dbReference type="PANTHER" id="PTHR11465">
    <property type="entry name" value="CATALASE"/>
    <property type="match status" value="1"/>
</dbReference>
<comment type="cofactor">
    <cofactor evidence="7">
        <name>heme</name>
        <dbReference type="ChEBI" id="CHEBI:30413"/>
    </cofactor>
</comment>
<dbReference type="EMBL" id="QWIV01000015">
    <property type="protein sequence ID" value="RMZ58004.1"/>
    <property type="molecule type" value="Genomic_DNA"/>
</dbReference>
<evidence type="ECO:0000256" key="10">
    <source>
        <dbReference type="SAM" id="Phobius"/>
    </source>
</evidence>
<dbReference type="InterPro" id="IPR020835">
    <property type="entry name" value="Catalase_sf"/>
</dbReference>
<comment type="similarity">
    <text evidence="1 7">Belongs to the catalase family.</text>
</comment>
<keyword evidence="5 7" id="KW-0560">Oxidoreductase</keyword>
<keyword evidence="2 7" id="KW-0575">Peroxidase</keyword>
<dbReference type="GO" id="GO:0042744">
    <property type="term" value="P:hydrogen peroxide catabolic process"/>
    <property type="evidence" value="ECO:0007669"/>
    <property type="project" value="TreeGrafter"/>
</dbReference>
<keyword evidence="6 7" id="KW-0408">Iron</keyword>
<dbReference type="GO" id="GO:0020037">
    <property type="term" value="F:heme binding"/>
    <property type="evidence" value="ECO:0007669"/>
    <property type="project" value="InterPro"/>
</dbReference>
<evidence type="ECO:0000256" key="3">
    <source>
        <dbReference type="ARBA" id="ARBA00022617"/>
    </source>
</evidence>
<keyword evidence="13" id="KW-1185">Reference proteome</keyword>
<dbReference type="InterPro" id="IPR024168">
    <property type="entry name" value="Catalase_SrpA-type_pred"/>
</dbReference>
<evidence type="ECO:0000313" key="13">
    <source>
        <dbReference type="Proteomes" id="UP000267524"/>
    </source>
</evidence>
<keyword evidence="10" id="KW-1133">Transmembrane helix</keyword>
<comment type="function">
    <text evidence="7">Has an organic peroxide-dependent peroxidase activity.</text>
</comment>
<evidence type="ECO:0000256" key="1">
    <source>
        <dbReference type="ARBA" id="ARBA00005329"/>
    </source>
</evidence>
<comment type="caution">
    <text evidence="12">The sequence shown here is derived from an EMBL/GenBank/DDBJ whole genome shotgun (WGS) entry which is preliminary data.</text>
</comment>
<feature type="domain" description="Catalase core" evidence="11">
    <location>
        <begin position="44"/>
        <end position="363"/>
    </location>
</feature>
<dbReference type="Gene3D" id="1.20.1280.120">
    <property type="match status" value="1"/>
</dbReference>
<dbReference type="GO" id="GO:0005737">
    <property type="term" value="C:cytoplasm"/>
    <property type="evidence" value="ECO:0007669"/>
    <property type="project" value="TreeGrafter"/>
</dbReference>
<evidence type="ECO:0000256" key="6">
    <source>
        <dbReference type="ARBA" id="ARBA00023004"/>
    </source>
</evidence>
<protein>
    <recommendedName>
        <fullName evidence="7">Catalase-related peroxidase</fullName>
        <ecNumber evidence="7">1.11.1.-</ecNumber>
    </recommendedName>
</protein>
<feature type="transmembrane region" description="Helical" evidence="10">
    <location>
        <begin position="16"/>
        <end position="40"/>
    </location>
</feature>
<dbReference type="GO" id="GO:0004096">
    <property type="term" value="F:catalase activity"/>
    <property type="evidence" value="ECO:0007669"/>
    <property type="project" value="InterPro"/>
</dbReference>
<dbReference type="InterPro" id="IPR011614">
    <property type="entry name" value="Catalase_core"/>
</dbReference>
<dbReference type="EC" id="1.11.1.-" evidence="7"/>
<keyword evidence="4 7" id="KW-0479">Metal-binding</keyword>
<dbReference type="Pfam" id="PF00199">
    <property type="entry name" value="Catalase"/>
    <property type="match status" value="1"/>
</dbReference>
<dbReference type="AlphaFoldDB" id="A0A3M7L7E3"/>
<evidence type="ECO:0000256" key="9">
    <source>
        <dbReference type="PIRSR" id="PIRSR000296-2"/>
    </source>
</evidence>
<reference evidence="12 13" key="1">
    <citation type="submission" date="2018-08" db="EMBL/GenBank/DDBJ databases">
        <title>Chryseobacterium nematophagum: a novel matrix digesting pathogen of nematodes.</title>
        <authorList>
            <person name="Page A."/>
            <person name="Roberts M."/>
            <person name="Felix M.-A."/>
            <person name="Weir W."/>
        </authorList>
    </citation>
    <scope>NUCLEOTIDE SEQUENCE [LARGE SCALE GENOMIC DNA]</scope>
    <source>
        <strain evidence="12 13">JUb275</strain>
    </source>
</reference>
<keyword evidence="10" id="KW-0472">Membrane</keyword>
<proteinExistence type="inferred from homology"/>
<evidence type="ECO:0000256" key="2">
    <source>
        <dbReference type="ARBA" id="ARBA00022559"/>
    </source>
</evidence>
<dbReference type="Gene3D" id="2.40.180.10">
    <property type="entry name" value="Catalase core domain"/>
    <property type="match status" value="1"/>
</dbReference>
<dbReference type="PROSITE" id="PS51402">
    <property type="entry name" value="CATALASE_3"/>
    <property type="match status" value="1"/>
</dbReference>